<reference evidence="3" key="1">
    <citation type="submission" date="2013-06" db="EMBL/GenBank/DDBJ databases">
        <authorList>
            <person name="Zhao Q."/>
        </authorList>
    </citation>
    <scope>NUCLEOTIDE SEQUENCE</scope>
    <source>
        <strain evidence="3">cv. W1943</strain>
    </source>
</reference>
<reference evidence="2" key="2">
    <citation type="submission" date="2015-06" db="UniProtKB">
        <authorList>
            <consortium name="EnsemblPlants"/>
        </authorList>
    </citation>
    <scope>IDENTIFICATION</scope>
</reference>
<organism evidence="2 3">
    <name type="scientific">Oryza rufipogon</name>
    <name type="common">Brownbeard rice</name>
    <name type="synonym">Asian wild rice</name>
    <dbReference type="NCBI Taxonomy" id="4529"/>
    <lineage>
        <taxon>Eukaryota</taxon>
        <taxon>Viridiplantae</taxon>
        <taxon>Streptophyta</taxon>
        <taxon>Embryophyta</taxon>
        <taxon>Tracheophyta</taxon>
        <taxon>Spermatophyta</taxon>
        <taxon>Magnoliopsida</taxon>
        <taxon>Liliopsida</taxon>
        <taxon>Poales</taxon>
        <taxon>Poaceae</taxon>
        <taxon>BOP clade</taxon>
        <taxon>Oryzoideae</taxon>
        <taxon>Oryzeae</taxon>
        <taxon>Oryzinae</taxon>
        <taxon>Oryza</taxon>
    </lineage>
</organism>
<dbReference type="HOGENOM" id="CLU_1216443_0_0_1"/>
<keyword evidence="3" id="KW-1185">Reference proteome</keyword>
<feature type="region of interest" description="Disordered" evidence="1">
    <location>
        <begin position="1"/>
        <end position="31"/>
    </location>
</feature>
<accession>A0A0E0QFK8</accession>
<evidence type="ECO:0000313" key="2">
    <source>
        <dbReference type="EnsemblPlants" id="ORUFI08G06690.1"/>
    </source>
</evidence>
<feature type="compositionally biased region" description="Basic residues" evidence="1">
    <location>
        <begin position="13"/>
        <end position="26"/>
    </location>
</feature>
<feature type="region of interest" description="Disordered" evidence="1">
    <location>
        <begin position="76"/>
        <end position="98"/>
    </location>
</feature>
<dbReference type="OMA" id="REHPHRW"/>
<proteinExistence type="predicted"/>
<dbReference type="Proteomes" id="UP000008022">
    <property type="component" value="Unassembled WGS sequence"/>
</dbReference>
<dbReference type="AlphaFoldDB" id="A0A0E0QFK8"/>
<feature type="compositionally biased region" description="Low complexity" evidence="1">
    <location>
        <begin position="89"/>
        <end position="98"/>
    </location>
</feature>
<feature type="compositionally biased region" description="Low complexity" evidence="1">
    <location>
        <begin position="1"/>
        <end position="12"/>
    </location>
</feature>
<sequence length="238" mass="25693">MTARRTTAWQRMAARRRRRAARRRMGKERLEDELFHPHLPLREHPHRWRSRPRPSATSSPAFSLSTTIAAVVVDHLRGGRPRDPPPSPSSTSSVRESSGATTAVTVLVVVIGKPHRLHPDLASSRPSLLAAATPASLRNLLADFLSLHHPVVVDHLRGERPRDPPPSPSLNSSARESSRAATVAVLVVVVGEPHRLHIDLASSRPSSPAAAAPAPASTAVLGSSCPTQRPPHEREKGG</sequence>
<feature type="compositionally biased region" description="Low complexity" evidence="1">
    <location>
        <begin position="201"/>
        <end position="219"/>
    </location>
</feature>
<feature type="region of interest" description="Disordered" evidence="1">
    <location>
        <begin position="200"/>
        <end position="238"/>
    </location>
</feature>
<evidence type="ECO:0000313" key="3">
    <source>
        <dbReference type="Proteomes" id="UP000008022"/>
    </source>
</evidence>
<feature type="region of interest" description="Disordered" evidence="1">
    <location>
        <begin position="156"/>
        <end position="177"/>
    </location>
</feature>
<dbReference type="Gramene" id="ORUFI08G06690.1">
    <property type="protein sequence ID" value="ORUFI08G06690.1"/>
    <property type="gene ID" value="ORUFI08G06690"/>
</dbReference>
<name>A0A0E0QFK8_ORYRU</name>
<protein>
    <submittedName>
        <fullName evidence="2">Uncharacterized protein</fullName>
    </submittedName>
</protein>
<evidence type="ECO:0000256" key="1">
    <source>
        <dbReference type="SAM" id="MobiDB-lite"/>
    </source>
</evidence>
<dbReference type="EnsemblPlants" id="ORUFI08G06690.1">
    <property type="protein sequence ID" value="ORUFI08G06690.1"/>
    <property type="gene ID" value="ORUFI08G06690"/>
</dbReference>